<evidence type="ECO:0000256" key="1">
    <source>
        <dbReference type="SAM" id="MobiDB-lite"/>
    </source>
</evidence>
<dbReference type="InterPro" id="IPR028241">
    <property type="entry name" value="RAVE2/Rogdi"/>
</dbReference>
<feature type="compositionally biased region" description="Gly residues" evidence="1">
    <location>
        <begin position="528"/>
        <end position="540"/>
    </location>
</feature>
<feature type="compositionally biased region" description="Polar residues" evidence="1">
    <location>
        <begin position="135"/>
        <end position="148"/>
    </location>
</feature>
<proteinExistence type="predicted"/>
<feature type="compositionally biased region" description="Basic residues" evidence="1">
    <location>
        <begin position="159"/>
        <end position="171"/>
    </location>
</feature>
<gene>
    <name evidence="2" type="ORF">PCL_02453</name>
</gene>
<organism evidence="2 3">
    <name type="scientific">Purpureocillium lilacinum</name>
    <name type="common">Paecilomyces lilacinus</name>
    <dbReference type="NCBI Taxonomy" id="33203"/>
    <lineage>
        <taxon>Eukaryota</taxon>
        <taxon>Fungi</taxon>
        <taxon>Dikarya</taxon>
        <taxon>Ascomycota</taxon>
        <taxon>Pezizomycotina</taxon>
        <taxon>Sordariomycetes</taxon>
        <taxon>Hypocreomycetidae</taxon>
        <taxon>Hypocreales</taxon>
        <taxon>Ophiocordycipitaceae</taxon>
        <taxon>Purpureocillium</taxon>
    </lineage>
</organism>
<reference evidence="2 3" key="1">
    <citation type="journal article" date="2016" name="Front. Microbiol.">
        <title>Genome and transcriptome sequences reveal the specific parasitism of the nematophagous Purpureocillium lilacinum 36-1.</title>
        <authorList>
            <person name="Xie J."/>
            <person name="Li S."/>
            <person name="Mo C."/>
            <person name="Xiao X."/>
            <person name="Peng D."/>
            <person name="Wang G."/>
            <person name="Xiao Y."/>
        </authorList>
    </citation>
    <scope>NUCLEOTIDE SEQUENCE [LARGE SCALE GENOMIC DNA]</scope>
    <source>
        <strain evidence="2 3">36-1</strain>
    </source>
</reference>
<dbReference type="Proteomes" id="UP000245956">
    <property type="component" value="Unassembled WGS sequence"/>
</dbReference>
<feature type="compositionally biased region" description="Basic and acidic residues" evidence="1">
    <location>
        <begin position="174"/>
        <end position="186"/>
    </location>
</feature>
<feature type="region of interest" description="Disordered" evidence="1">
    <location>
        <begin position="502"/>
        <end position="540"/>
    </location>
</feature>
<feature type="region of interest" description="Disordered" evidence="1">
    <location>
        <begin position="106"/>
        <end position="221"/>
    </location>
</feature>
<dbReference type="PANTHER" id="PTHR13618">
    <property type="entry name" value="LEUCINE ZIPPER CONTAINING TRANSCRIPTION FACTOR LZF1"/>
    <property type="match status" value="1"/>
</dbReference>
<feature type="compositionally biased region" description="Pro residues" evidence="1">
    <location>
        <begin position="74"/>
        <end position="83"/>
    </location>
</feature>
<accession>A0A2U3E0P3</accession>
<name>A0A2U3E0P3_PURLI</name>
<dbReference type="GO" id="GO:0043291">
    <property type="term" value="C:RAVE complex"/>
    <property type="evidence" value="ECO:0007669"/>
    <property type="project" value="TreeGrafter"/>
</dbReference>
<dbReference type="PANTHER" id="PTHR13618:SF1">
    <property type="entry name" value="PROTEIN ROGDI HOMOLOG"/>
    <property type="match status" value="1"/>
</dbReference>
<dbReference type="EMBL" id="LCWV01000016">
    <property type="protein sequence ID" value="PWI68052.1"/>
    <property type="molecule type" value="Genomic_DNA"/>
</dbReference>
<feature type="compositionally biased region" description="Basic and acidic residues" evidence="1">
    <location>
        <begin position="58"/>
        <end position="67"/>
    </location>
</feature>
<feature type="compositionally biased region" description="Low complexity" evidence="1">
    <location>
        <begin position="408"/>
        <end position="419"/>
    </location>
</feature>
<feature type="compositionally biased region" description="Low complexity" evidence="1">
    <location>
        <begin position="195"/>
        <end position="209"/>
    </location>
</feature>
<evidence type="ECO:0000313" key="2">
    <source>
        <dbReference type="EMBL" id="PWI68052.1"/>
    </source>
</evidence>
<evidence type="ECO:0008006" key="4">
    <source>
        <dbReference type="Google" id="ProtNLM"/>
    </source>
</evidence>
<sequence>MDVVTVVLKGSATYERTAARFQIEMASIGDDWWFTIECIRVLCTLQSLRNLSAVLPPPREREREIHAPHRQAPGPTPLAPPPAARRQQLPQQQLIERAVTQFRRHLSLSSPPPASPIPTTHARFPATSLPRYQHPQPNTRTRRQTSSIPGRGSGNTHAKPPRIYRTRRHTPAHAGDKRPSEEERKAQGRSRRRISSIITSSGISTISSDADADAHHHRTDGEEAMSIAIWPPVPPAELPARVAETRARELAWIAGETLDACRELKHGLEDCYALLAPVDPGSTLVMSTRHNEKVKGTLTRVGTRIVKGTLHLQLRTLPAQTISVDPSSPIHIPALDELHTHLTQSIDLLGVCLSRAASPSSSSSSPPPSSSSPAIDAPYLASTLALLADSLAASSALLKGPQQLAVPSASNSGHGSGSAPQPPPDTSAWLTSSCPAHHFTPPCPSPHHLSVHLGLQESCVVLHLRALEPAGAPVHFGTKLGLAIGTVRRLEHDEMDTVFRYRPAGDGSAESKHPSARHSPDPSAHGSVGSGSAAGGGGGGDAVEQVYVREKVRIESADPSLISLYSKLGYLSHMLGQTRRNLAAVMGVDLDEA</sequence>
<dbReference type="Pfam" id="PF10259">
    <property type="entry name" value="Rogdi_lz"/>
    <property type="match status" value="1"/>
</dbReference>
<feature type="region of interest" description="Disordered" evidence="1">
    <location>
        <begin position="405"/>
        <end position="429"/>
    </location>
</feature>
<protein>
    <recommendedName>
        <fullName evidence="4">37S ribosomal protein rsm22</fullName>
    </recommendedName>
</protein>
<dbReference type="AlphaFoldDB" id="A0A2U3E0P3"/>
<feature type="region of interest" description="Disordered" evidence="1">
    <location>
        <begin position="57"/>
        <end position="89"/>
    </location>
</feature>
<evidence type="ECO:0000313" key="3">
    <source>
        <dbReference type="Proteomes" id="UP000245956"/>
    </source>
</evidence>
<comment type="caution">
    <text evidence="2">The sequence shown here is derived from an EMBL/GenBank/DDBJ whole genome shotgun (WGS) entry which is preliminary data.</text>
</comment>